<feature type="transmembrane region" description="Helical" evidence="1">
    <location>
        <begin position="91"/>
        <end position="113"/>
    </location>
</feature>
<keyword evidence="3" id="KW-1185">Reference proteome</keyword>
<gene>
    <name evidence="2" type="ORF">KQX54_015269</name>
</gene>
<evidence type="ECO:0000313" key="3">
    <source>
        <dbReference type="Proteomes" id="UP000826195"/>
    </source>
</evidence>
<dbReference type="Proteomes" id="UP000826195">
    <property type="component" value="Unassembled WGS sequence"/>
</dbReference>
<comment type="caution">
    <text evidence="2">The sequence shown here is derived from an EMBL/GenBank/DDBJ whole genome shotgun (WGS) entry which is preliminary data.</text>
</comment>
<reference evidence="2 3" key="1">
    <citation type="journal article" date="2021" name="J. Hered.">
        <title>A chromosome-level genome assembly of the parasitoid wasp, Cotesia glomerata (Hymenoptera: Braconidae).</title>
        <authorList>
            <person name="Pinto B.J."/>
            <person name="Weis J.J."/>
            <person name="Gamble T."/>
            <person name="Ode P.J."/>
            <person name="Paul R."/>
            <person name="Zaspel J.M."/>
        </authorList>
    </citation>
    <scope>NUCLEOTIDE SEQUENCE [LARGE SCALE GENOMIC DNA]</scope>
    <source>
        <strain evidence="2">CgM1</strain>
    </source>
</reference>
<keyword evidence="1" id="KW-1133">Transmembrane helix</keyword>
<keyword evidence="1" id="KW-0472">Membrane</keyword>
<dbReference type="AlphaFoldDB" id="A0AAV7I534"/>
<accession>A0AAV7I534</accession>
<organism evidence="2 3">
    <name type="scientific">Cotesia glomerata</name>
    <name type="common">Lepidopteran parasitic wasp</name>
    <name type="synonym">Apanteles glomeratus</name>
    <dbReference type="NCBI Taxonomy" id="32391"/>
    <lineage>
        <taxon>Eukaryota</taxon>
        <taxon>Metazoa</taxon>
        <taxon>Ecdysozoa</taxon>
        <taxon>Arthropoda</taxon>
        <taxon>Hexapoda</taxon>
        <taxon>Insecta</taxon>
        <taxon>Pterygota</taxon>
        <taxon>Neoptera</taxon>
        <taxon>Endopterygota</taxon>
        <taxon>Hymenoptera</taxon>
        <taxon>Apocrita</taxon>
        <taxon>Ichneumonoidea</taxon>
        <taxon>Braconidae</taxon>
        <taxon>Microgastrinae</taxon>
        <taxon>Cotesia</taxon>
    </lineage>
</organism>
<keyword evidence="1" id="KW-0812">Transmembrane</keyword>
<evidence type="ECO:0000256" key="1">
    <source>
        <dbReference type="SAM" id="Phobius"/>
    </source>
</evidence>
<feature type="transmembrane region" description="Helical" evidence="1">
    <location>
        <begin position="119"/>
        <end position="139"/>
    </location>
</feature>
<name>A0AAV7I534_COTGL</name>
<protein>
    <submittedName>
        <fullName evidence="2">Uncharacterized protein</fullName>
    </submittedName>
</protein>
<dbReference type="EMBL" id="JAHXZJ010002237">
    <property type="protein sequence ID" value="KAH0546794.1"/>
    <property type="molecule type" value="Genomic_DNA"/>
</dbReference>
<evidence type="ECO:0000313" key="2">
    <source>
        <dbReference type="EMBL" id="KAH0546794.1"/>
    </source>
</evidence>
<proteinExistence type="predicted"/>
<sequence>MDNNSFTMVEHGDLTELDYFRDFMQYLHTETGFQPEYFQLSEELEMSLKKLELHQLPLKIWEVILTSAEKLAFVVVNNPTTKQFVSLFTELVISLAHLICDILTSRGLLFLLSKITSPVLSIISILIFHVIKWAIIPLLQVAKPKIEKYVKFITEQLELVFTKISMPQIKNNK</sequence>